<comment type="caution">
    <text evidence="1">The sequence shown here is derived from an EMBL/GenBank/DDBJ whole genome shotgun (WGS) entry which is preliminary data.</text>
</comment>
<dbReference type="AlphaFoldDB" id="A0A2G5V3A9"/>
<accession>A0A2G5V3A9</accession>
<name>A0A2G5V3A9_9PELO</name>
<protein>
    <submittedName>
        <fullName evidence="1">Uncharacterized protein</fullName>
    </submittedName>
</protein>
<proteinExistence type="predicted"/>
<keyword evidence="2" id="KW-1185">Reference proteome</keyword>
<dbReference type="EMBL" id="PDUG01000002">
    <property type="protein sequence ID" value="PIC46259.1"/>
    <property type="molecule type" value="Genomic_DNA"/>
</dbReference>
<dbReference type="Proteomes" id="UP000230233">
    <property type="component" value="Chromosome II"/>
</dbReference>
<sequence length="129" mass="15146">MLWSLPKMHGPLKKCLFVHLPGKFVIENFRLGELSKGRMKYDHVYLSVIRVRCPKNIAIHESLVFVLNLLADKIAFCPFVNYTENAHLHCLFQSFLIRSSSSRFWPNGRKSRCLPNQHNQYHQLESSLY</sequence>
<gene>
    <name evidence="1" type="primary">Cnig_chr_II.g6010</name>
    <name evidence="1" type="ORF">B9Z55_006010</name>
</gene>
<reference evidence="2" key="1">
    <citation type="submission" date="2017-10" db="EMBL/GenBank/DDBJ databases">
        <title>Rapid genome shrinkage in a self-fertile nematode reveals novel sperm competition proteins.</title>
        <authorList>
            <person name="Yin D."/>
            <person name="Schwarz E.M."/>
            <person name="Thomas C.G."/>
            <person name="Felde R.L."/>
            <person name="Korf I.F."/>
            <person name="Cutter A.D."/>
            <person name="Schartner C.M."/>
            <person name="Ralston E.J."/>
            <person name="Meyer B.J."/>
            <person name="Haag E.S."/>
        </authorList>
    </citation>
    <scope>NUCLEOTIDE SEQUENCE [LARGE SCALE GENOMIC DNA]</scope>
    <source>
        <strain evidence="2">JU1422</strain>
    </source>
</reference>
<evidence type="ECO:0000313" key="1">
    <source>
        <dbReference type="EMBL" id="PIC46259.1"/>
    </source>
</evidence>
<evidence type="ECO:0000313" key="2">
    <source>
        <dbReference type="Proteomes" id="UP000230233"/>
    </source>
</evidence>
<organism evidence="1 2">
    <name type="scientific">Caenorhabditis nigoni</name>
    <dbReference type="NCBI Taxonomy" id="1611254"/>
    <lineage>
        <taxon>Eukaryota</taxon>
        <taxon>Metazoa</taxon>
        <taxon>Ecdysozoa</taxon>
        <taxon>Nematoda</taxon>
        <taxon>Chromadorea</taxon>
        <taxon>Rhabditida</taxon>
        <taxon>Rhabditina</taxon>
        <taxon>Rhabditomorpha</taxon>
        <taxon>Rhabditoidea</taxon>
        <taxon>Rhabditidae</taxon>
        <taxon>Peloderinae</taxon>
        <taxon>Caenorhabditis</taxon>
    </lineage>
</organism>